<dbReference type="Gene3D" id="1.20.58.2010">
    <property type="entry name" value="PRONE domain, subdomain 1"/>
    <property type="match status" value="1"/>
</dbReference>
<dbReference type="PROSITE" id="PS51334">
    <property type="entry name" value="PRONE"/>
    <property type="match status" value="1"/>
</dbReference>
<dbReference type="GeneID" id="115748033"/>
<dbReference type="FunFam" id="1.20.58.2010:FF:000001">
    <property type="entry name" value="Rop guanine nucleotide exchange factor 14"/>
    <property type="match status" value="1"/>
</dbReference>
<dbReference type="InterPro" id="IPR038937">
    <property type="entry name" value="RopGEF"/>
</dbReference>
<proteinExistence type="predicted"/>
<name>A0A8B8PZM6_9MYRT</name>
<sequence>MILMRRRLACCSRDREVSLDFDEQEKIMTYNGLESCILNSHSCESESRTSRGDGCPTDSLDEDDSSFSSSKDGFGSFSSKWLSMKRDDQEVDEWAVPDRPQHFRVKEKPAYAIQFSDVETMKEKFAKLLLGEDVTGGRNGHSTALALSNAITNLAASIFGELWKLEPLLEERKSKWRREMDWLVSPTNYMVELVPAKQNGANGHTLEIMTPKARADIHVNLPALQKLDSMLIETLDSMVNTEFWYVEGGSRAEGRNKSERQSKRWWLPSPQVPSTGISDNGRKKLICQGRLVHQVLKAAKAINENVLFEMPVSTIIRDALPKSGKASLGDDLYKVLSAETTSTEDIFRSLSLKSEHDALECINRLEAAALAWKEKIAEQVNGKSPTRTSWSFIKDPISELDKIEWSLDRAESLIQVLKTKYPNLPNTFLEVTKIQYGKDVGHSILEAYSRALRNVAFSILSRIQDILQEDSLSNPNSPAVSPCFSGLNFAGVPDSPVISHRVRHSLINQMNTAEARHSDSSAVGTSDLEASFSERKTSSFTGTPGRNRVWCIRREACSTVSPMSSP</sequence>
<organism evidence="5 6">
    <name type="scientific">Rhodamnia argentea</name>
    <dbReference type="NCBI Taxonomy" id="178133"/>
    <lineage>
        <taxon>Eukaryota</taxon>
        <taxon>Viridiplantae</taxon>
        <taxon>Streptophyta</taxon>
        <taxon>Embryophyta</taxon>
        <taxon>Tracheophyta</taxon>
        <taxon>Spermatophyta</taxon>
        <taxon>Magnoliopsida</taxon>
        <taxon>eudicotyledons</taxon>
        <taxon>Gunneridae</taxon>
        <taxon>Pentapetalae</taxon>
        <taxon>rosids</taxon>
        <taxon>malvids</taxon>
        <taxon>Myrtales</taxon>
        <taxon>Myrtaceae</taxon>
        <taxon>Myrtoideae</taxon>
        <taxon>Myrteae</taxon>
        <taxon>Australasian group</taxon>
        <taxon>Rhodamnia</taxon>
    </lineage>
</organism>
<keyword evidence="1 2" id="KW-0344">Guanine-nucleotide releasing factor</keyword>
<feature type="region of interest" description="Disordered" evidence="3">
    <location>
        <begin position="44"/>
        <end position="73"/>
    </location>
</feature>
<evidence type="ECO:0000313" key="6">
    <source>
        <dbReference type="RefSeq" id="XP_030540261.1"/>
    </source>
</evidence>
<evidence type="ECO:0000259" key="4">
    <source>
        <dbReference type="PROSITE" id="PS51334"/>
    </source>
</evidence>
<accession>A0A8B8PZM6</accession>
<evidence type="ECO:0000256" key="3">
    <source>
        <dbReference type="SAM" id="MobiDB-lite"/>
    </source>
</evidence>
<evidence type="ECO:0000256" key="1">
    <source>
        <dbReference type="ARBA" id="ARBA00022658"/>
    </source>
</evidence>
<keyword evidence="5" id="KW-1185">Reference proteome</keyword>
<dbReference type="AlphaFoldDB" id="A0A8B8PZM6"/>
<dbReference type="Proteomes" id="UP000827889">
    <property type="component" value="Chromosome 3"/>
</dbReference>
<dbReference type="GO" id="GO:0005085">
    <property type="term" value="F:guanyl-nucleotide exchange factor activity"/>
    <property type="evidence" value="ECO:0007669"/>
    <property type="project" value="UniProtKB-UniRule"/>
</dbReference>
<dbReference type="OrthoDB" id="1053009at2759"/>
<dbReference type="InterPro" id="IPR005512">
    <property type="entry name" value="PRONE_dom"/>
</dbReference>
<dbReference type="RefSeq" id="XP_030540261.1">
    <property type="nucleotide sequence ID" value="XM_030684401.2"/>
</dbReference>
<reference evidence="6" key="1">
    <citation type="submission" date="2025-08" db="UniProtKB">
        <authorList>
            <consortium name="RefSeq"/>
        </authorList>
    </citation>
    <scope>IDENTIFICATION</scope>
    <source>
        <tissue evidence="6">Leaf</tissue>
    </source>
</reference>
<dbReference type="FunFam" id="1.20.58.2010:FF:000003">
    <property type="entry name" value="Rop guanine nucleotide exchange factor 14"/>
    <property type="match status" value="1"/>
</dbReference>
<gene>
    <name evidence="6" type="primary">LOC115748033</name>
</gene>
<dbReference type="PANTHER" id="PTHR33101">
    <property type="entry name" value="ROP GUANINE NUCLEOTIDE EXCHANGE FACTOR 1"/>
    <property type="match status" value="1"/>
</dbReference>
<evidence type="ECO:0000313" key="5">
    <source>
        <dbReference type="Proteomes" id="UP000827889"/>
    </source>
</evidence>
<evidence type="ECO:0000256" key="2">
    <source>
        <dbReference type="PROSITE-ProRule" id="PRU00663"/>
    </source>
</evidence>
<dbReference type="KEGG" id="rarg:115748033"/>
<dbReference type="PANTHER" id="PTHR33101:SF2">
    <property type="entry name" value="ROP GUANINE NUCLEOTIDE EXCHANGE FACTOR 14"/>
    <property type="match status" value="1"/>
</dbReference>
<protein>
    <submittedName>
        <fullName evidence="6">Rop guanine nucleotide exchange factor 14</fullName>
    </submittedName>
</protein>
<dbReference type="Pfam" id="PF03759">
    <property type="entry name" value="PRONE"/>
    <property type="match status" value="1"/>
</dbReference>
<feature type="domain" description="PRONE" evidence="4">
    <location>
        <begin position="108"/>
        <end position="480"/>
    </location>
</feature>